<evidence type="ECO:0000313" key="3">
    <source>
        <dbReference type="EMBL" id="PNS17760.1"/>
    </source>
</evidence>
<dbReference type="AlphaFoldDB" id="A0A2K1QS45"/>
<dbReference type="EMBL" id="NKHZ01000049">
    <property type="protein sequence ID" value="PNS17760.1"/>
    <property type="molecule type" value="Genomic_DNA"/>
</dbReference>
<proteinExistence type="predicted"/>
<dbReference type="InterPro" id="IPR029071">
    <property type="entry name" value="Ubiquitin-like_domsf"/>
</dbReference>
<dbReference type="CDD" id="cd17075">
    <property type="entry name" value="UBX1_UBXN9"/>
    <property type="match status" value="1"/>
</dbReference>
<dbReference type="InterPro" id="IPR059238">
    <property type="entry name" value="UBX1_UBXN9"/>
</dbReference>
<reference evidence="3 4" key="1">
    <citation type="submission" date="2017-06" db="EMBL/GenBank/DDBJ databases">
        <title>Draft genome sequence of a variant of Elsinoe murrayae.</title>
        <authorList>
            <person name="Cheng Q."/>
        </authorList>
    </citation>
    <scope>NUCLEOTIDE SEQUENCE [LARGE SCALE GENOMIC DNA]</scope>
    <source>
        <strain evidence="3 4">CQ-2017a</strain>
    </source>
</reference>
<dbReference type="GO" id="GO:0005634">
    <property type="term" value="C:nucleus"/>
    <property type="evidence" value="ECO:0007669"/>
    <property type="project" value="TreeGrafter"/>
</dbReference>
<protein>
    <recommendedName>
        <fullName evidence="2">TUG ubiquitin-like domain-containing protein</fullName>
    </recommendedName>
</protein>
<evidence type="ECO:0000259" key="2">
    <source>
        <dbReference type="Pfam" id="PF11470"/>
    </source>
</evidence>
<feature type="region of interest" description="Disordered" evidence="1">
    <location>
        <begin position="207"/>
        <end position="246"/>
    </location>
</feature>
<dbReference type="PANTHER" id="PTHR46467">
    <property type="entry name" value="TETHER CONTAINING UBX DOMAIN FOR GLUT4"/>
    <property type="match status" value="1"/>
</dbReference>
<feature type="region of interest" description="Disordered" evidence="1">
    <location>
        <begin position="487"/>
        <end position="518"/>
    </location>
</feature>
<dbReference type="Gene3D" id="3.10.20.90">
    <property type="entry name" value="Phosphatidylinositol 3-kinase Catalytic Subunit, Chain A, domain 1"/>
    <property type="match status" value="1"/>
</dbReference>
<dbReference type="GO" id="GO:0012506">
    <property type="term" value="C:vesicle membrane"/>
    <property type="evidence" value="ECO:0007669"/>
    <property type="project" value="TreeGrafter"/>
</dbReference>
<dbReference type="PANTHER" id="PTHR46467:SF1">
    <property type="entry name" value="TETHER CONTAINING UBX DOMAIN FOR GLUT4"/>
    <property type="match status" value="1"/>
</dbReference>
<evidence type="ECO:0000313" key="4">
    <source>
        <dbReference type="Proteomes" id="UP000243797"/>
    </source>
</evidence>
<gene>
    <name evidence="3" type="ORF">CAC42_3155</name>
</gene>
<dbReference type="OrthoDB" id="440781at2759"/>
<dbReference type="Proteomes" id="UP000243797">
    <property type="component" value="Unassembled WGS sequence"/>
</dbReference>
<accession>A0A2K1QS45</accession>
<feature type="compositionally biased region" description="Basic and acidic residues" evidence="1">
    <location>
        <begin position="497"/>
        <end position="518"/>
    </location>
</feature>
<dbReference type="InParanoid" id="A0A2K1QS45"/>
<organism evidence="3 4">
    <name type="scientific">Sphaceloma murrayae</name>
    <dbReference type="NCBI Taxonomy" id="2082308"/>
    <lineage>
        <taxon>Eukaryota</taxon>
        <taxon>Fungi</taxon>
        <taxon>Dikarya</taxon>
        <taxon>Ascomycota</taxon>
        <taxon>Pezizomycotina</taxon>
        <taxon>Dothideomycetes</taxon>
        <taxon>Dothideomycetidae</taxon>
        <taxon>Myriangiales</taxon>
        <taxon>Elsinoaceae</taxon>
        <taxon>Sphaceloma</taxon>
    </lineage>
</organism>
<evidence type="ECO:0000256" key="1">
    <source>
        <dbReference type="SAM" id="MobiDB-lite"/>
    </source>
</evidence>
<name>A0A2K1QS45_9PEZI</name>
<feature type="domain" description="TUG ubiquitin-like" evidence="2">
    <location>
        <begin position="8"/>
        <end position="74"/>
    </location>
</feature>
<dbReference type="Pfam" id="PF11470">
    <property type="entry name" value="TUG-UBL1"/>
    <property type="match status" value="1"/>
</dbReference>
<dbReference type="InterPro" id="IPR021569">
    <property type="entry name" value="TUG-UBL1"/>
</dbReference>
<dbReference type="SUPFAM" id="SSF54236">
    <property type="entry name" value="Ubiquitin-like"/>
    <property type="match status" value="1"/>
</dbReference>
<dbReference type="GO" id="GO:0005737">
    <property type="term" value="C:cytoplasm"/>
    <property type="evidence" value="ECO:0007669"/>
    <property type="project" value="TreeGrafter"/>
</dbReference>
<sequence length="531" mass="56693">MASHVFVIDSAARRQQVKTTPSTYLRDVLEEACKRFGKDPEQFMLTDSSRPPKTLDLSLTLRLSGLVNGARLQLVQASRSPSVINVALKLPQSIGGQRLQDKFPSNTSLWLILRKFEEAVAGGVPQKLNLTQRGAPSTASGSGRLEYEQPVIKIMQRELTEFAGLQKSLAQLGYNSGSVLLQLEFRNSGIPIEEAIAQISQYFSEATKSDTPSSTTQPATAPGTHSAAAGQMSSAPGPPDTSVLVSNPVSEVTHSEDVEMTLAPSASESTQPREEVGLGASSAEGPPSLPPSADPLTEATSASKPPEPSISVYKPPTNATPLAATQAPSDSDFTPTVEHAQAHQAVLARASQNRRLQSDAEVAAEQAKRAEALKEVKSTTIRVRFPDQMQVDLVVGPEETASGLYEKVKGMLRDEALGFELRYTGTKGAPVTLEREGKEAGTSLIRGLGWRGRMLVTMVWEAGVPLDKRTGVLKESLVGQAKELSVPQPVAGGAEGTKGKVMDKMEQKKDGGKGKGDLEAKMKKFLGFGKK</sequence>
<feature type="region of interest" description="Disordered" evidence="1">
    <location>
        <begin position="262"/>
        <end position="339"/>
    </location>
</feature>
<dbReference type="GO" id="GO:0006886">
    <property type="term" value="P:intracellular protein transport"/>
    <property type="evidence" value="ECO:0007669"/>
    <property type="project" value="TreeGrafter"/>
</dbReference>
<comment type="caution">
    <text evidence="3">The sequence shown here is derived from an EMBL/GenBank/DDBJ whole genome shotgun (WGS) entry which is preliminary data.</text>
</comment>
<feature type="compositionally biased region" description="Low complexity" evidence="1">
    <location>
        <begin position="209"/>
        <end position="224"/>
    </location>
</feature>
<keyword evidence="4" id="KW-1185">Reference proteome</keyword>
<dbReference type="CDD" id="cd16105">
    <property type="entry name" value="Ubl_ASPSCR1_like"/>
    <property type="match status" value="1"/>
</dbReference>
<dbReference type="STRING" id="2082308.A0A2K1QS45"/>